<reference evidence="2 3" key="1">
    <citation type="submission" date="2017-11" db="EMBL/GenBank/DDBJ databases">
        <title>Reclassification of Bisgaard taxon 7 as Conservatibacter flavescens gen. nov., sp. nov.</title>
        <authorList>
            <person name="Christensen H."/>
        </authorList>
    </citation>
    <scope>NUCLEOTIDE SEQUENCE [LARGE SCALE GENOMIC DNA]</scope>
    <source>
        <strain evidence="2 3">7_4</strain>
    </source>
</reference>
<dbReference type="Proteomes" id="UP000229329">
    <property type="component" value="Unassembled WGS sequence"/>
</dbReference>
<organism evidence="2 3">
    <name type="scientific">Conservatibacter flavescens</name>
    <dbReference type="NCBI Taxonomy" id="28161"/>
    <lineage>
        <taxon>Bacteria</taxon>
        <taxon>Pseudomonadati</taxon>
        <taxon>Pseudomonadota</taxon>
        <taxon>Gammaproteobacteria</taxon>
        <taxon>Pasteurellales</taxon>
        <taxon>Pasteurellaceae</taxon>
        <taxon>Conservatibacter</taxon>
    </lineage>
</organism>
<feature type="transmembrane region" description="Helical" evidence="1">
    <location>
        <begin position="20"/>
        <end position="39"/>
    </location>
</feature>
<keyword evidence="1" id="KW-0472">Membrane</keyword>
<dbReference type="OrthoDB" id="121772at2"/>
<protein>
    <submittedName>
        <fullName evidence="2">DUF2127 domain-containing protein</fullName>
    </submittedName>
</protein>
<dbReference type="Pfam" id="PF09900">
    <property type="entry name" value="DUF2127"/>
    <property type="match status" value="1"/>
</dbReference>
<gene>
    <name evidence="2" type="ORF">CVP05_02930</name>
</gene>
<evidence type="ECO:0000256" key="1">
    <source>
        <dbReference type="SAM" id="Phobius"/>
    </source>
</evidence>
<comment type="caution">
    <text evidence="2">The sequence shown here is derived from an EMBL/GenBank/DDBJ whole genome shotgun (WGS) entry which is preliminary data.</text>
</comment>
<dbReference type="RefSeq" id="WP_100288074.1">
    <property type="nucleotide sequence ID" value="NZ_PHHA01000003.1"/>
</dbReference>
<dbReference type="InterPro" id="IPR021125">
    <property type="entry name" value="DUF2127"/>
</dbReference>
<dbReference type="AlphaFoldDB" id="A0A2M8S4S1"/>
<feature type="transmembrane region" description="Helical" evidence="1">
    <location>
        <begin position="104"/>
        <end position="124"/>
    </location>
</feature>
<keyword evidence="1" id="KW-1133">Transmembrane helix</keyword>
<evidence type="ECO:0000313" key="2">
    <source>
        <dbReference type="EMBL" id="PJG86142.1"/>
    </source>
</evidence>
<feature type="transmembrane region" description="Helical" evidence="1">
    <location>
        <begin position="130"/>
        <end position="147"/>
    </location>
</feature>
<dbReference type="EMBL" id="PHHA01000003">
    <property type="protein sequence ID" value="PJG86142.1"/>
    <property type="molecule type" value="Genomic_DNA"/>
</dbReference>
<evidence type="ECO:0000313" key="3">
    <source>
        <dbReference type="Proteomes" id="UP000229329"/>
    </source>
</evidence>
<sequence>MQSKLLTRDPIKVVASYEAAKGVLALMVAVAVVIWRNALPEVIQSLIFYLRHLFGSLIATQLDYWGDKVEAAAHYGSWAALALFCYSLLRFLEAYGLFRSRSWAYWFSLLGYGLFLPLEMYKLIQNLDSLMHWLVVIINLLVIWVMYQQMRRKGLLNK</sequence>
<proteinExistence type="predicted"/>
<accession>A0A2M8S4S1</accession>
<keyword evidence="3" id="KW-1185">Reference proteome</keyword>
<feature type="transmembrane region" description="Helical" evidence="1">
    <location>
        <begin position="72"/>
        <end position="92"/>
    </location>
</feature>
<keyword evidence="1" id="KW-0812">Transmembrane</keyword>
<name>A0A2M8S4S1_9PAST</name>